<dbReference type="Pfam" id="PF13515">
    <property type="entry name" value="FUSC_2"/>
    <property type="match status" value="1"/>
</dbReference>
<evidence type="ECO:0000313" key="8">
    <source>
        <dbReference type="Proteomes" id="UP001595900"/>
    </source>
</evidence>
<evidence type="ECO:0000256" key="3">
    <source>
        <dbReference type="ARBA" id="ARBA00022989"/>
    </source>
</evidence>
<feature type="transmembrane region" description="Helical" evidence="5">
    <location>
        <begin position="152"/>
        <end position="173"/>
    </location>
</feature>
<evidence type="ECO:0000256" key="2">
    <source>
        <dbReference type="ARBA" id="ARBA00022692"/>
    </source>
</evidence>
<protein>
    <submittedName>
        <fullName evidence="7">FUSC family protein</fullName>
    </submittedName>
</protein>
<reference evidence="8" key="1">
    <citation type="journal article" date="2019" name="Int. J. Syst. Evol. Microbiol.">
        <title>The Global Catalogue of Microorganisms (GCM) 10K type strain sequencing project: providing services to taxonomists for standard genome sequencing and annotation.</title>
        <authorList>
            <consortium name="The Broad Institute Genomics Platform"/>
            <consortium name="The Broad Institute Genome Sequencing Center for Infectious Disease"/>
            <person name="Wu L."/>
            <person name="Ma J."/>
        </authorList>
    </citation>
    <scope>NUCLEOTIDE SEQUENCE [LARGE SCALE GENOMIC DNA]</scope>
    <source>
        <strain evidence="8">CGMCC 1.10363</strain>
    </source>
</reference>
<evidence type="ECO:0000256" key="4">
    <source>
        <dbReference type="ARBA" id="ARBA00023136"/>
    </source>
</evidence>
<dbReference type="InterPro" id="IPR049453">
    <property type="entry name" value="Memb_transporter_dom"/>
</dbReference>
<feature type="transmembrane region" description="Helical" evidence="5">
    <location>
        <begin position="27"/>
        <end position="45"/>
    </location>
</feature>
<feature type="transmembrane region" description="Helical" evidence="5">
    <location>
        <begin position="204"/>
        <end position="234"/>
    </location>
</feature>
<feature type="transmembrane region" description="Helical" evidence="5">
    <location>
        <begin position="327"/>
        <end position="345"/>
    </location>
</feature>
<name>A0ABV8Q7S1_9MICO</name>
<sequence>MSNTAPSLVPRWRDLIDVRPHDRDHWAALRVGLAAAGPLVLLWAIGREDLASYAVFAAFASVYGRNLPHLSRLRIQSIAGLAQLASVGLGGLIALSPHRYAIAIPAAAAWAFCSSLLADSVRWTPPGPLFQIFGLTSVAAVAGTPQHLGEGLVTAVASVAWALAIGYVGRLLWRSREGRLHNPYTKPIVVPPAPRGRLTRAASFGAACLIAGTIPGLIGIGHPYWAMVSVIAVLSVPDGYGRVLRAVHRFAGTMLGLAVGAGLLAFQPSGLTAIVLMILLQAGVELFVIRNYSLALVLMTPLVLLMGRLSTDLPLGALVWQRGVETAIGVAVALAVALVTVAWSASRRRVVGAAR</sequence>
<feature type="transmembrane region" description="Helical" evidence="5">
    <location>
        <begin position="75"/>
        <end position="94"/>
    </location>
</feature>
<dbReference type="RefSeq" id="WP_390228907.1">
    <property type="nucleotide sequence ID" value="NZ_JBHSCN010000005.1"/>
</dbReference>
<keyword evidence="2 5" id="KW-0812">Transmembrane</keyword>
<gene>
    <name evidence="7" type="ORF">ACFOYW_10620</name>
</gene>
<organism evidence="7 8">
    <name type="scientific">Gryllotalpicola reticulitermitis</name>
    <dbReference type="NCBI Taxonomy" id="1184153"/>
    <lineage>
        <taxon>Bacteria</taxon>
        <taxon>Bacillati</taxon>
        <taxon>Actinomycetota</taxon>
        <taxon>Actinomycetes</taxon>
        <taxon>Micrococcales</taxon>
        <taxon>Microbacteriaceae</taxon>
        <taxon>Gryllotalpicola</taxon>
    </lineage>
</organism>
<feature type="domain" description="Integral membrane bound transporter" evidence="6">
    <location>
        <begin position="211"/>
        <end position="336"/>
    </location>
</feature>
<feature type="transmembrane region" description="Helical" evidence="5">
    <location>
        <begin position="287"/>
        <end position="307"/>
    </location>
</feature>
<evidence type="ECO:0000256" key="5">
    <source>
        <dbReference type="SAM" id="Phobius"/>
    </source>
</evidence>
<evidence type="ECO:0000259" key="6">
    <source>
        <dbReference type="Pfam" id="PF13515"/>
    </source>
</evidence>
<proteinExistence type="predicted"/>
<keyword evidence="4 5" id="KW-0472">Membrane</keyword>
<evidence type="ECO:0000313" key="7">
    <source>
        <dbReference type="EMBL" id="MFC4243829.1"/>
    </source>
</evidence>
<evidence type="ECO:0000256" key="1">
    <source>
        <dbReference type="ARBA" id="ARBA00004141"/>
    </source>
</evidence>
<comment type="subcellular location">
    <subcellularLocation>
        <location evidence="1">Membrane</location>
        <topology evidence="1">Multi-pass membrane protein</topology>
    </subcellularLocation>
</comment>
<dbReference type="EMBL" id="JBHSCN010000005">
    <property type="protein sequence ID" value="MFC4243829.1"/>
    <property type="molecule type" value="Genomic_DNA"/>
</dbReference>
<feature type="transmembrane region" description="Helical" evidence="5">
    <location>
        <begin position="254"/>
        <end position="280"/>
    </location>
</feature>
<keyword evidence="8" id="KW-1185">Reference proteome</keyword>
<comment type="caution">
    <text evidence="7">The sequence shown here is derived from an EMBL/GenBank/DDBJ whole genome shotgun (WGS) entry which is preliminary data.</text>
</comment>
<keyword evidence="3 5" id="KW-1133">Transmembrane helix</keyword>
<accession>A0ABV8Q7S1</accession>
<dbReference type="Proteomes" id="UP001595900">
    <property type="component" value="Unassembled WGS sequence"/>
</dbReference>
<feature type="transmembrane region" description="Helical" evidence="5">
    <location>
        <begin position="51"/>
        <end position="68"/>
    </location>
</feature>